<sequence>MVFKDNRALSCLITGSYRTKLGFLIFYGLPYVPQTIEEDIEVTTTRLEGITPPLPEGVQFELLTLLVDKMAIGDGDGFAAYVSITEPRELKLMPKKVIDAIIRMQNARDISKPSKSTGGSRTFKLSIRLIMTYTMKMMSVQNNRGGYAPEVGLAYGEEDK</sequence>
<protein>
    <submittedName>
        <fullName evidence="1">Uncharacterized protein</fullName>
    </submittedName>
</protein>
<organism evidence="1 2">
    <name type="scientific">Dendrobium chrysotoxum</name>
    <name type="common">Orchid</name>
    <dbReference type="NCBI Taxonomy" id="161865"/>
    <lineage>
        <taxon>Eukaryota</taxon>
        <taxon>Viridiplantae</taxon>
        <taxon>Streptophyta</taxon>
        <taxon>Embryophyta</taxon>
        <taxon>Tracheophyta</taxon>
        <taxon>Spermatophyta</taxon>
        <taxon>Magnoliopsida</taxon>
        <taxon>Liliopsida</taxon>
        <taxon>Asparagales</taxon>
        <taxon>Orchidaceae</taxon>
        <taxon>Epidendroideae</taxon>
        <taxon>Malaxideae</taxon>
        <taxon>Dendrobiinae</taxon>
        <taxon>Dendrobium</taxon>
    </lineage>
</organism>
<comment type="caution">
    <text evidence="1">The sequence shown here is derived from an EMBL/GenBank/DDBJ whole genome shotgun (WGS) entry which is preliminary data.</text>
</comment>
<keyword evidence="2" id="KW-1185">Reference proteome</keyword>
<dbReference type="EMBL" id="JAGFBR010000004">
    <property type="protein sequence ID" value="KAH0468215.1"/>
    <property type="molecule type" value="Genomic_DNA"/>
</dbReference>
<gene>
    <name evidence="1" type="ORF">IEQ34_003248</name>
</gene>
<reference evidence="1 2" key="1">
    <citation type="journal article" date="2021" name="Hortic Res">
        <title>Chromosome-scale assembly of the Dendrobium chrysotoxum genome enhances the understanding of orchid evolution.</title>
        <authorList>
            <person name="Zhang Y."/>
            <person name="Zhang G.Q."/>
            <person name="Zhang D."/>
            <person name="Liu X.D."/>
            <person name="Xu X.Y."/>
            <person name="Sun W.H."/>
            <person name="Yu X."/>
            <person name="Zhu X."/>
            <person name="Wang Z.W."/>
            <person name="Zhao X."/>
            <person name="Zhong W.Y."/>
            <person name="Chen H."/>
            <person name="Yin W.L."/>
            <person name="Huang T."/>
            <person name="Niu S.C."/>
            <person name="Liu Z.J."/>
        </authorList>
    </citation>
    <scope>NUCLEOTIDE SEQUENCE [LARGE SCALE GENOMIC DNA]</scope>
    <source>
        <strain evidence="1">Lindl</strain>
    </source>
</reference>
<proteinExistence type="predicted"/>
<dbReference type="Proteomes" id="UP000775213">
    <property type="component" value="Unassembled WGS sequence"/>
</dbReference>
<name>A0AAV7HLK7_DENCH</name>
<accession>A0AAV7HLK7</accession>
<evidence type="ECO:0000313" key="1">
    <source>
        <dbReference type="EMBL" id="KAH0468215.1"/>
    </source>
</evidence>
<evidence type="ECO:0000313" key="2">
    <source>
        <dbReference type="Proteomes" id="UP000775213"/>
    </source>
</evidence>
<dbReference type="AlphaFoldDB" id="A0AAV7HLK7"/>